<comment type="caution">
    <text evidence="12">The sequence shown here is derived from an EMBL/GenBank/DDBJ whole genome shotgun (WGS) entry which is preliminary data.</text>
</comment>
<evidence type="ECO:0000313" key="13">
    <source>
        <dbReference type="Proteomes" id="UP000708208"/>
    </source>
</evidence>
<dbReference type="PANTHER" id="PTHR46481">
    <property type="entry name" value="ZINC FINGER BED DOMAIN-CONTAINING PROTEIN 4"/>
    <property type="match status" value="1"/>
</dbReference>
<dbReference type="GO" id="GO:0008270">
    <property type="term" value="F:zinc ion binding"/>
    <property type="evidence" value="ECO:0007669"/>
    <property type="project" value="UniProtKB-KW"/>
</dbReference>
<proteinExistence type="predicted"/>
<evidence type="ECO:0000256" key="3">
    <source>
        <dbReference type="ARBA" id="ARBA00022771"/>
    </source>
</evidence>
<dbReference type="Pfam" id="PF02892">
    <property type="entry name" value="zf-BED"/>
    <property type="match status" value="1"/>
</dbReference>
<keyword evidence="8" id="KW-0539">Nucleus</keyword>
<dbReference type="Pfam" id="PF05699">
    <property type="entry name" value="Dimer_Tnp_hAT"/>
    <property type="match status" value="1"/>
</dbReference>
<dbReference type="EMBL" id="CAJVCH010412235">
    <property type="protein sequence ID" value="CAG7818139.1"/>
    <property type="molecule type" value="Genomic_DNA"/>
</dbReference>
<keyword evidence="4" id="KW-0862">Zinc</keyword>
<reference evidence="12" key="1">
    <citation type="submission" date="2021-06" db="EMBL/GenBank/DDBJ databases">
        <authorList>
            <person name="Hodson N. C."/>
            <person name="Mongue J. A."/>
            <person name="Jaron S. K."/>
        </authorList>
    </citation>
    <scope>NUCLEOTIDE SEQUENCE</scope>
</reference>
<evidence type="ECO:0000256" key="1">
    <source>
        <dbReference type="ARBA" id="ARBA00004123"/>
    </source>
</evidence>
<keyword evidence="3 9" id="KW-0863">Zinc-finger</keyword>
<evidence type="ECO:0000256" key="2">
    <source>
        <dbReference type="ARBA" id="ARBA00022723"/>
    </source>
</evidence>
<comment type="subcellular location">
    <subcellularLocation>
        <location evidence="1">Nucleus</location>
    </subcellularLocation>
</comment>
<dbReference type="InterPro" id="IPR008906">
    <property type="entry name" value="HATC_C_dom"/>
</dbReference>
<dbReference type="GO" id="GO:0046983">
    <property type="term" value="F:protein dimerization activity"/>
    <property type="evidence" value="ECO:0007669"/>
    <property type="project" value="InterPro"/>
</dbReference>
<dbReference type="PANTHER" id="PTHR46481:SF10">
    <property type="entry name" value="ZINC FINGER BED DOMAIN-CONTAINING PROTEIN 39"/>
    <property type="match status" value="1"/>
</dbReference>
<evidence type="ECO:0000256" key="7">
    <source>
        <dbReference type="ARBA" id="ARBA00023163"/>
    </source>
</evidence>
<feature type="compositionally biased region" description="Acidic residues" evidence="10">
    <location>
        <begin position="1"/>
        <end position="16"/>
    </location>
</feature>
<evidence type="ECO:0000256" key="9">
    <source>
        <dbReference type="PROSITE-ProRule" id="PRU00027"/>
    </source>
</evidence>
<organism evidence="12 13">
    <name type="scientific">Allacma fusca</name>
    <dbReference type="NCBI Taxonomy" id="39272"/>
    <lineage>
        <taxon>Eukaryota</taxon>
        <taxon>Metazoa</taxon>
        <taxon>Ecdysozoa</taxon>
        <taxon>Arthropoda</taxon>
        <taxon>Hexapoda</taxon>
        <taxon>Collembola</taxon>
        <taxon>Symphypleona</taxon>
        <taxon>Sminthuridae</taxon>
        <taxon>Allacma</taxon>
    </lineage>
</organism>
<keyword evidence="7" id="KW-0804">Transcription</keyword>
<dbReference type="InterPro" id="IPR003656">
    <property type="entry name" value="Znf_BED"/>
</dbReference>
<dbReference type="AlphaFoldDB" id="A0A8J2KSF0"/>
<sequence length="690" mass="78434">MTSEEQPEAVDLTEDEVPCRDHPEASSNTSQRSKIYQHYTSDALKQKFKCNYCTVSMKRDATGSTSNLIRHMKMCHRHIILPGSSNHGNQQTIHKFFEAEQVFSQSEFEDHLIDFIILTNQAFAVCDAKSFVNFATYSRAHAKILCDSTVKAKCDLRVLREKAEIVKQLEVAPGKISLVSDCWTSRNLISFHGIIASWVSKDWTYEEVLLDLDIINGRHTGKTLALSLIRVAEDYGILNKIGAITSDNASNCDTMLTEFANMAKEKGICFDAKEQRVRCLAHIINLACQDSLSVLKSSFPKDVVLEVDSGDENVQQEGVYEFQQDLSVDELTGSEYESENEETPQEMQGKQNRISLYYRIRHCIQKIRRSGPLREKLYNACNLEDLTPRTLLLDCQTRWNSTLRMLKRVLAMRKDYQAVVRSSQSLSTCALTDSEWLLLDELVRFLKPFEDVTLLLSKSRTPTMALSAAIYIDLFRHLESYKPTSQNADMVAAAKAACDKLNKYYKSSDALVYILGLVMDPRCKLTWYKNVGIHAEVRNNKRKLLSKWQTVYKTSAEPAESSNNMDCFDLIAIQMAKSGKENFDELRNYLALPVVDSNIVTDVLKWWKENESTYPALSKMARDVLGVSGTGVPIERAFSFGSDLLKPKALSMSGETIRRRFCLKAWLKYKEETFLTCKMKAIAKRMVGIV</sequence>
<keyword evidence="6" id="KW-0238">DNA-binding</keyword>
<keyword evidence="2" id="KW-0479">Metal-binding</keyword>
<dbReference type="SMART" id="SM00614">
    <property type="entry name" value="ZnF_BED"/>
    <property type="match status" value="1"/>
</dbReference>
<name>A0A8J2KSF0_9HEXA</name>
<keyword evidence="5" id="KW-0805">Transcription regulation</keyword>
<dbReference type="InterPro" id="IPR052035">
    <property type="entry name" value="ZnF_BED_domain_contain"/>
</dbReference>
<gene>
    <name evidence="12" type="ORF">AFUS01_LOCUS28663</name>
</gene>
<dbReference type="GO" id="GO:0005634">
    <property type="term" value="C:nucleus"/>
    <property type="evidence" value="ECO:0007669"/>
    <property type="project" value="UniProtKB-SubCell"/>
</dbReference>
<feature type="domain" description="BED-type" evidence="11">
    <location>
        <begin position="30"/>
        <end position="85"/>
    </location>
</feature>
<dbReference type="PROSITE" id="PS50808">
    <property type="entry name" value="ZF_BED"/>
    <property type="match status" value="1"/>
</dbReference>
<evidence type="ECO:0000256" key="8">
    <source>
        <dbReference type="ARBA" id="ARBA00023242"/>
    </source>
</evidence>
<evidence type="ECO:0000259" key="11">
    <source>
        <dbReference type="PROSITE" id="PS50808"/>
    </source>
</evidence>
<evidence type="ECO:0000256" key="6">
    <source>
        <dbReference type="ARBA" id="ARBA00023125"/>
    </source>
</evidence>
<evidence type="ECO:0000313" key="12">
    <source>
        <dbReference type="EMBL" id="CAG7818139.1"/>
    </source>
</evidence>
<evidence type="ECO:0000256" key="4">
    <source>
        <dbReference type="ARBA" id="ARBA00022833"/>
    </source>
</evidence>
<dbReference type="Proteomes" id="UP000708208">
    <property type="component" value="Unassembled WGS sequence"/>
</dbReference>
<accession>A0A8J2KSF0</accession>
<dbReference type="GO" id="GO:0003677">
    <property type="term" value="F:DNA binding"/>
    <property type="evidence" value="ECO:0007669"/>
    <property type="project" value="UniProtKB-KW"/>
</dbReference>
<protein>
    <recommendedName>
        <fullName evidence="11">BED-type domain-containing protein</fullName>
    </recommendedName>
</protein>
<feature type="region of interest" description="Disordered" evidence="10">
    <location>
        <begin position="1"/>
        <end position="33"/>
    </location>
</feature>
<evidence type="ECO:0000256" key="10">
    <source>
        <dbReference type="SAM" id="MobiDB-lite"/>
    </source>
</evidence>
<dbReference type="OrthoDB" id="6770822at2759"/>
<evidence type="ECO:0000256" key="5">
    <source>
        <dbReference type="ARBA" id="ARBA00023015"/>
    </source>
</evidence>
<keyword evidence="13" id="KW-1185">Reference proteome</keyword>